<name>A0A246IZ69_9BURK</name>
<gene>
    <name evidence="3" type="ORF">CDN99_21370</name>
</gene>
<protein>
    <recommendedName>
        <fullName evidence="5">DUF2069 domain-containing protein</fullName>
    </recommendedName>
</protein>
<keyword evidence="2" id="KW-0812">Transmembrane</keyword>
<feature type="transmembrane region" description="Helical" evidence="2">
    <location>
        <begin position="108"/>
        <end position="127"/>
    </location>
</feature>
<feature type="region of interest" description="Disordered" evidence="1">
    <location>
        <begin position="1"/>
        <end position="27"/>
    </location>
</feature>
<evidence type="ECO:0000256" key="1">
    <source>
        <dbReference type="SAM" id="MobiDB-lite"/>
    </source>
</evidence>
<evidence type="ECO:0008006" key="5">
    <source>
        <dbReference type="Google" id="ProtNLM"/>
    </source>
</evidence>
<feature type="transmembrane region" description="Helical" evidence="2">
    <location>
        <begin position="32"/>
        <end position="50"/>
    </location>
</feature>
<keyword evidence="4" id="KW-1185">Reference proteome</keyword>
<dbReference type="AlphaFoldDB" id="A0A246IZ69"/>
<accession>A0A246IZ69</accession>
<reference evidence="3 4" key="1">
    <citation type="journal article" date="2008" name="Int. J. Syst. Evol. Microbiol.">
        <title>Description of Roseateles aquatilis sp. nov. and Roseateles terrae sp. nov., in the class Betaproteobacteria, and emended description of the genus Roseateles.</title>
        <authorList>
            <person name="Gomila M."/>
            <person name="Bowien B."/>
            <person name="Falsen E."/>
            <person name="Moore E.R."/>
            <person name="Lalucat J."/>
        </authorList>
    </citation>
    <scope>NUCLEOTIDE SEQUENCE [LARGE SCALE GENOMIC DNA]</scope>
    <source>
        <strain evidence="3 4">CCUG 48205</strain>
    </source>
</reference>
<dbReference type="OrthoDB" id="9181360at2"/>
<evidence type="ECO:0000256" key="2">
    <source>
        <dbReference type="SAM" id="Phobius"/>
    </source>
</evidence>
<dbReference type="InterPro" id="IPR018643">
    <property type="entry name" value="DUF2069_membrane"/>
</dbReference>
<evidence type="ECO:0000313" key="3">
    <source>
        <dbReference type="EMBL" id="OWQ85639.1"/>
    </source>
</evidence>
<dbReference type="EMBL" id="NIOF01000012">
    <property type="protein sequence ID" value="OWQ85639.1"/>
    <property type="molecule type" value="Genomic_DNA"/>
</dbReference>
<keyword evidence="2" id="KW-0472">Membrane</keyword>
<keyword evidence="2" id="KW-1133">Transmembrane helix</keyword>
<organism evidence="3 4">
    <name type="scientific">Roseateles aquatilis</name>
    <dbReference type="NCBI Taxonomy" id="431061"/>
    <lineage>
        <taxon>Bacteria</taxon>
        <taxon>Pseudomonadati</taxon>
        <taxon>Pseudomonadota</taxon>
        <taxon>Betaproteobacteria</taxon>
        <taxon>Burkholderiales</taxon>
        <taxon>Sphaerotilaceae</taxon>
        <taxon>Roseateles</taxon>
    </lineage>
</organism>
<evidence type="ECO:0000313" key="4">
    <source>
        <dbReference type="Proteomes" id="UP000197468"/>
    </source>
</evidence>
<dbReference type="Proteomes" id="UP000197468">
    <property type="component" value="Unassembled WGS sequence"/>
</dbReference>
<sequence length="138" mass="15081">MPAMSSLDAPLSPAPTPRTEPTARERGSRNTAFVATLALALLCLAWELWLAPVGRGTLAIKAVPLLLPLAGLWRYRMYTYRWLSLFIWLYVTEGLVRGTSETGIGQGLAWIEVALSVTIFIACAAQIRQRLAEARGAP</sequence>
<comment type="caution">
    <text evidence="3">The sequence shown here is derived from an EMBL/GenBank/DDBJ whole genome shotgun (WGS) entry which is preliminary data.</text>
</comment>
<proteinExistence type="predicted"/>
<dbReference type="Pfam" id="PF09842">
    <property type="entry name" value="DUF2069"/>
    <property type="match status" value="1"/>
</dbReference>
<feature type="transmembrane region" description="Helical" evidence="2">
    <location>
        <begin position="80"/>
        <end position="96"/>
    </location>
</feature>